<dbReference type="Proteomes" id="UP000006671">
    <property type="component" value="Unassembled WGS sequence"/>
</dbReference>
<dbReference type="AlphaFoldDB" id="D2V397"/>
<dbReference type="OrthoDB" id="10054666at2759"/>
<gene>
    <name evidence="3" type="ORF">NAEGRDRAFT_63278</name>
</gene>
<name>D2V397_NAEGR</name>
<dbReference type="GeneID" id="8861587"/>
<dbReference type="KEGG" id="ngr:NAEGRDRAFT_63278"/>
<keyword evidence="1" id="KW-0812">Transmembrane</keyword>
<accession>D2V397</accession>
<feature type="domain" description="VWFA" evidence="2">
    <location>
        <begin position="79"/>
        <end position="263"/>
    </location>
</feature>
<dbReference type="RefSeq" id="XP_002681477.1">
    <property type="nucleotide sequence ID" value="XM_002681431.1"/>
</dbReference>
<dbReference type="PANTHER" id="PTHR10166:SF37">
    <property type="entry name" value="STOLID, ISOFORM H"/>
    <property type="match status" value="1"/>
</dbReference>
<keyword evidence="4" id="KW-1185">Reference proteome</keyword>
<dbReference type="eggNOG" id="KOG2353">
    <property type="taxonomic scope" value="Eukaryota"/>
</dbReference>
<dbReference type="Pfam" id="PF00092">
    <property type="entry name" value="VWA"/>
    <property type="match status" value="1"/>
</dbReference>
<proteinExistence type="predicted"/>
<keyword evidence="1" id="KW-1133">Transmembrane helix</keyword>
<dbReference type="STRING" id="5762.D2V397"/>
<dbReference type="OMA" id="MWITIGT"/>
<dbReference type="InterPro" id="IPR051173">
    <property type="entry name" value="Ca_channel_alpha-2/delta"/>
</dbReference>
<dbReference type="InterPro" id="IPR036465">
    <property type="entry name" value="vWFA_dom_sf"/>
</dbReference>
<dbReference type="SMART" id="SM00327">
    <property type="entry name" value="VWA"/>
    <property type="match status" value="1"/>
</dbReference>
<dbReference type="PROSITE" id="PS50234">
    <property type="entry name" value="VWFA"/>
    <property type="match status" value="1"/>
</dbReference>
<dbReference type="InterPro" id="IPR002035">
    <property type="entry name" value="VWF_A"/>
</dbReference>
<feature type="transmembrane region" description="Helical" evidence="1">
    <location>
        <begin position="364"/>
        <end position="390"/>
    </location>
</feature>
<keyword evidence="1" id="KW-0472">Membrane</keyword>
<evidence type="ECO:0000259" key="2">
    <source>
        <dbReference type="PROSITE" id="PS50234"/>
    </source>
</evidence>
<dbReference type="InParanoid" id="D2V397"/>
<dbReference type="VEuPathDB" id="AmoebaDB:NAEGRDRAFT_63278"/>
<sequence>MAGSIRPTFISNMQKFPFIKRQIFTSPKGVSQIYPGYKWRFAEPETPTACKLGDPPKDCPGFDPRLRGWFMGTASTSKSIIIILDVSSSMGAYHRLENAIYATRSVINYLTEKDYVGIVLFNAGAFTCKKQTEFLLKATAQNKKTLIDCIENMMPFGSTNFEAAFNETFNLFDRSEEIASSTCDRVVLFLTDGTITKGANPIPLIRKRNIEYQAKIFGFSLGSVADTEIPKRIACENRGLWSVIEDKRIQDLTTSMGSYYEYLSARYEERDATWIGPFGDVTGLGNVVTVSTSCSTSKGRFLGVALAAISARFIENSTEFKERAQRFTCPKKIPDEYLQMLRIEEGKSCNYCGYCMDEESSTSMWITIGTSTGVLLLVSFLLLLTSFWLCRKIYVRRKKWKMRKNMVNTLRYSNSWMDLTTSKRRLEKVRLPSKLGGEELELNNDYSSFRNI</sequence>
<dbReference type="EMBL" id="GG738850">
    <property type="protein sequence ID" value="EFC48733.1"/>
    <property type="molecule type" value="Genomic_DNA"/>
</dbReference>
<evidence type="ECO:0000313" key="4">
    <source>
        <dbReference type="Proteomes" id="UP000006671"/>
    </source>
</evidence>
<organism evidence="4">
    <name type="scientific">Naegleria gruberi</name>
    <name type="common">Amoeba</name>
    <dbReference type="NCBI Taxonomy" id="5762"/>
    <lineage>
        <taxon>Eukaryota</taxon>
        <taxon>Discoba</taxon>
        <taxon>Heterolobosea</taxon>
        <taxon>Tetramitia</taxon>
        <taxon>Eutetramitia</taxon>
        <taxon>Vahlkampfiidae</taxon>
        <taxon>Naegleria</taxon>
    </lineage>
</organism>
<reference evidence="3 4" key="1">
    <citation type="journal article" date="2010" name="Cell">
        <title>The genome of Naegleria gruberi illuminates early eukaryotic versatility.</title>
        <authorList>
            <person name="Fritz-Laylin L.K."/>
            <person name="Prochnik S.E."/>
            <person name="Ginger M.L."/>
            <person name="Dacks J.B."/>
            <person name="Carpenter M.L."/>
            <person name="Field M.C."/>
            <person name="Kuo A."/>
            <person name="Paredez A."/>
            <person name="Chapman J."/>
            <person name="Pham J."/>
            <person name="Shu S."/>
            <person name="Neupane R."/>
            <person name="Cipriano M."/>
            <person name="Mancuso J."/>
            <person name="Tu H."/>
            <person name="Salamov A."/>
            <person name="Lindquist E."/>
            <person name="Shapiro H."/>
            <person name="Lucas S."/>
            <person name="Grigoriev I.V."/>
            <person name="Cande W.Z."/>
            <person name="Fulton C."/>
            <person name="Rokhsar D.S."/>
            <person name="Dawson S.C."/>
        </authorList>
    </citation>
    <scope>NUCLEOTIDE SEQUENCE [LARGE SCALE GENOMIC DNA]</scope>
    <source>
        <strain evidence="3 4">NEG-M</strain>
    </source>
</reference>
<protein>
    <submittedName>
        <fullName evidence="3">Predicted protein</fullName>
    </submittedName>
</protein>
<dbReference type="SUPFAM" id="SSF53300">
    <property type="entry name" value="vWA-like"/>
    <property type="match status" value="1"/>
</dbReference>
<dbReference type="GO" id="GO:0005891">
    <property type="term" value="C:voltage-gated calcium channel complex"/>
    <property type="evidence" value="ECO:0007669"/>
    <property type="project" value="TreeGrafter"/>
</dbReference>
<evidence type="ECO:0000256" key="1">
    <source>
        <dbReference type="SAM" id="Phobius"/>
    </source>
</evidence>
<evidence type="ECO:0000313" key="3">
    <source>
        <dbReference type="EMBL" id="EFC48733.1"/>
    </source>
</evidence>
<dbReference type="Gene3D" id="3.40.50.410">
    <property type="entry name" value="von Willebrand factor, type A domain"/>
    <property type="match status" value="1"/>
</dbReference>
<dbReference type="PANTHER" id="PTHR10166">
    <property type="entry name" value="VOLTAGE-DEPENDENT CALCIUM CHANNEL SUBUNIT ALPHA-2/DELTA-RELATED"/>
    <property type="match status" value="1"/>
</dbReference>
<dbReference type="GO" id="GO:0005245">
    <property type="term" value="F:voltage-gated calcium channel activity"/>
    <property type="evidence" value="ECO:0007669"/>
    <property type="project" value="TreeGrafter"/>
</dbReference>